<dbReference type="Proteomes" id="UP000076798">
    <property type="component" value="Unassembled WGS sequence"/>
</dbReference>
<evidence type="ECO:0000313" key="3">
    <source>
        <dbReference type="Proteomes" id="UP000076798"/>
    </source>
</evidence>
<protein>
    <submittedName>
        <fullName evidence="2">Uncharacterized protein</fullName>
    </submittedName>
</protein>
<accession>A0A166B1R4</accession>
<dbReference type="AlphaFoldDB" id="A0A166B1R4"/>
<reference evidence="2 3" key="1">
    <citation type="journal article" date="2016" name="Mol. Biol. Evol.">
        <title>Comparative Genomics of Early-Diverging Mushroom-Forming Fungi Provides Insights into the Origins of Lignocellulose Decay Capabilities.</title>
        <authorList>
            <person name="Nagy L.G."/>
            <person name="Riley R."/>
            <person name="Tritt A."/>
            <person name="Adam C."/>
            <person name="Daum C."/>
            <person name="Floudas D."/>
            <person name="Sun H."/>
            <person name="Yadav J.S."/>
            <person name="Pangilinan J."/>
            <person name="Larsson K.H."/>
            <person name="Matsuura K."/>
            <person name="Barry K."/>
            <person name="Labutti K."/>
            <person name="Kuo R."/>
            <person name="Ohm R.A."/>
            <person name="Bhattacharya S.S."/>
            <person name="Shirouzu T."/>
            <person name="Yoshinaga Y."/>
            <person name="Martin F.M."/>
            <person name="Grigoriev I.V."/>
            <person name="Hibbett D.S."/>
        </authorList>
    </citation>
    <scope>NUCLEOTIDE SEQUENCE [LARGE SCALE GENOMIC DNA]</scope>
    <source>
        <strain evidence="2 3">HHB10207 ss-3</strain>
    </source>
</reference>
<proteinExistence type="predicted"/>
<evidence type="ECO:0000256" key="1">
    <source>
        <dbReference type="SAM" id="MobiDB-lite"/>
    </source>
</evidence>
<organism evidence="2 3">
    <name type="scientific">Sistotremastrum suecicum HHB10207 ss-3</name>
    <dbReference type="NCBI Taxonomy" id="1314776"/>
    <lineage>
        <taxon>Eukaryota</taxon>
        <taxon>Fungi</taxon>
        <taxon>Dikarya</taxon>
        <taxon>Basidiomycota</taxon>
        <taxon>Agaricomycotina</taxon>
        <taxon>Agaricomycetes</taxon>
        <taxon>Sistotremastrales</taxon>
        <taxon>Sistotremastraceae</taxon>
        <taxon>Sistotremastrum</taxon>
    </lineage>
</organism>
<feature type="region of interest" description="Disordered" evidence="1">
    <location>
        <begin position="169"/>
        <end position="188"/>
    </location>
</feature>
<feature type="compositionally biased region" description="Pro residues" evidence="1">
    <location>
        <begin position="173"/>
        <end position="188"/>
    </location>
</feature>
<sequence length="188" mass="21002">MPLNHYHRPGYGMRLVGLPPAHPLKLWKKIHEESLSASQAAGLQASSRALFKNETDSLEDTPRPWVLLTAREKTKVIEEAMTHIRNNQMYAERYASLCVVTFVASIVPVESRPGVADYVKSKVGTKLEMATILPTSPDDLAVWQNEHIHSMERSFGRFCQEWFESQGIEVSTPVPPPPPPAPIAPHSV</sequence>
<evidence type="ECO:0000313" key="2">
    <source>
        <dbReference type="EMBL" id="KZT35919.1"/>
    </source>
</evidence>
<name>A0A166B1R4_9AGAM</name>
<dbReference type="EMBL" id="KV428123">
    <property type="protein sequence ID" value="KZT35919.1"/>
    <property type="molecule type" value="Genomic_DNA"/>
</dbReference>
<keyword evidence="3" id="KW-1185">Reference proteome</keyword>
<gene>
    <name evidence="2" type="ORF">SISSUDRAFT_1064083</name>
</gene>